<accession>A0ABR4JF53</accession>
<evidence type="ECO:0000313" key="1">
    <source>
        <dbReference type="EMBL" id="KAL2838673.1"/>
    </source>
</evidence>
<dbReference type="EMBL" id="JBFXLR010000082">
    <property type="protein sequence ID" value="KAL2838673.1"/>
    <property type="molecule type" value="Genomic_DNA"/>
</dbReference>
<comment type="caution">
    <text evidence="1">The sequence shown here is derived from an EMBL/GenBank/DDBJ whole genome shotgun (WGS) entry which is preliminary data.</text>
</comment>
<evidence type="ECO:0000313" key="2">
    <source>
        <dbReference type="Proteomes" id="UP001610444"/>
    </source>
</evidence>
<sequence length="85" mass="9924">MKPLFCCSNIEPYRSQVLDHEEKFTRFMAWAKDQSAAIHLASHDSASSLSGCPYAVQLVRQINYGPQEWDPLLYSSRFYRIYRGF</sequence>
<gene>
    <name evidence="1" type="ORF">BJX68DRAFT_248671</name>
</gene>
<reference evidence="1 2" key="1">
    <citation type="submission" date="2024-07" db="EMBL/GenBank/DDBJ databases">
        <title>Section-level genome sequencing and comparative genomics of Aspergillus sections Usti and Cavernicolus.</title>
        <authorList>
            <consortium name="Lawrence Berkeley National Laboratory"/>
            <person name="Nybo J.L."/>
            <person name="Vesth T.C."/>
            <person name="Theobald S."/>
            <person name="Frisvad J.C."/>
            <person name="Larsen T.O."/>
            <person name="Kjaerboelling I."/>
            <person name="Rothschild-Mancinelli K."/>
            <person name="Lyhne E.K."/>
            <person name="Kogle M.E."/>
            <person name="Barry K."/>
            <person name="Clum A."/>
            <person name="Na H."/>
            <person name="Ledsgaard L."/>
            <person name="Lin J."/>
            <person name="Lipzen A."/>
            <person name="Kuo A."/>
            <person name="Riley R."/>
            <person name="Mondo S."/>
            <person name="LaButti K."/>
            <person name="Haridas S."/>
            <person name="Pangalinan J."/>
            <person name="Salamov A.A."/>
            <person name="Simmons B.A."/>
            <person name="Magnuson J.K."/>
            <person name="Chen J."/>
            <person name="Drula E."/>
            <person name="Henrissat B."/>
            <person name="Wiebenga A."/>
            <person name="Lubbers R.J."/>
            <person name="Gomes A.C."/>
            <person name="Macurrencykelacurrency M.R."/>
            <person name="Stajich J."/>
            <person name="Grigoriev I.V."/>
            <person name="Mortensen U.H."/>
            <person name="De vries R.P."/>
            <person name="Baker S.E."/>
            <person name="Andersen M.R."/>
        </authorList>
    </citation>
    <scope>NUCLEOTIDE SEQUENCE [LARGE SCALE GENOMIC DNA]</scope>
    <source>
        <strain evidence="1 2">CBS 756.74</strain>
    </source>
</reference>
<dbReference type="GeneID" id="98157127"/>
<name>A0ABR4JF53_9EURO</name>
<organism evidence="1 2">
    <name type="scientific">Aspergillus pseudodeflectus</name>
    <dbReference type="NCBI Taxonomy" id="176178"/>
    <lineage>
        <taxon>Eukaryota</taxon>
        <taxon>Fungi</taxon>
        <taxon>Dikarya</taxon>
        <taxon>Ascomycota</taxon>
        <taxon>Pezizomycotina</taxon>
        <taxon>Eurotiomycetes</taxon>
        <taxon>Eurotiomycetidae</taxon>
        <taxon>Eurotiales</taxon>
        <taxon>Aspergillaceae</taxon>
        <taxon>Aspergillus</taxon>
        <taxon>Aspergillus subgen. Nidulantes</taxon>
    </lineage>
</organism>
<dbReference type="RefSeq" id="XP_070893142.1">
    <property type="nucleotide sequence ID" value="XM_071041963.1"/>
</dbReference>
<dbReference type="Proteomes" id="UP001610444">
    <property type="component" value="Unassembled WGS sequence"/>
</dbReference>
<protein>
    <submittedName>
        <fullName evidence="1">Uncharacterized protein</fullName>
    </submittedName>
</protein>
<keyword evidence="2" id="KW-1185">Reference proteome</keyword>
<proteinExistence type="predicted"/>